<dbReference type="EMBL" id="FNUX01000007">
    <property type="protein sequence ID" value="SEF73329.1"/>
    <property type="molecule type" value="Genomic_DNA"/>
</dbReference>
<reference evidence="1 2" key="1">
    <citation type="submission" date="2016-10" db="EMBL/GenBank/DDBJ databases">
        <authorList>
            <person name="de Groot N.N."/>
        </authorList>
    </citation>
    <scope>NUCLEOTIDE SEQUENCE [LARGE SCALE GENOMIC DNA]</scope>
    <source>
        <strain evidence="1 2">Nm13</strain>
    </source>
</reference>
<evidence type="ECO:0000313" key="1">
    <source>
        <dbReference type="EMBL" id="SEF73329.1"/>
    </source>
</evidence>
<protein>
    <submittedName>
        <fullName evidence="1">Uncharacterized protein</fullName>
    </submittedName>
</protein>
<sequence length="87" mass="10196">MVYGNLRSHRDMVWVLDFERCVDSEGRAMLLLRRVMLSFDTAIFWESAWNTTIPRKQRDRRIFSGGTCREMIIREGSLELDVVDGAI</sequence>
<dbReference type="Proteomes" id="UP000236753">
    <property type="component" value="Unassembled WGS sequence"/>
</dbReference>
<dbReference type="AlphaFoldDB" id="A0A1H5UED9"/>
<name>A0A1H5UED9_9PROT</name>
<gene>
    <name evidence="1" type="ORF">SAMN05216334_107118</name>
</gene>
<proteinExistence type="predicted"/>
<evidence type="ECO:0000313" key="2">
    <source>
        <dbReference type="Proteomes" id="UP000236753"/>
    </source>
</evidence>
<organism evidence="1 2">
    <name type="scientific">Nitrosomonas ureae</name>
    <dbReference type="NCBI Taxonomy" id="44577"/>
    <lineage>
        <taxon>Bacteria</taxon>
        <taxon>Pseudomonadati</taxon>
        <taxon>Pseudomonadota</taxon>
        <taxon>Betaproteobacteria</taxon>
        <taxon>Nitrosomonadales</taxon>
        <taxon>Nitrosomonadaceae</taxon>
        <taxon>Nitrosomonas</taxon>
    </lineage>
</organism>
<accession>A0A1H5UED9</accession>